<sequence>MERYYRFCQQNVGRVARITDRGGRVHVGRIVRVSPNKVFIAPMVRRGSPGFGYGYGYYGGWWGWGPVYGLGLGLIAGVALAGLFFW</sequence>
<evidence type="ECO:0000313" key="2">
    <source>
        <dbReference type="EMBL" id="KAA6451790.1"/>
    </source>
</evidence>
<comment type="caution">
    <text evidence="2">The sequence shown here is derived from an EMBL/GenBank/DDBJ whole genome shotgun (WGS) entry which is preliminary data.</text>
</comment>
<evidence type="ECO:0000256" key="1">
    <source>
        <dbReference type="SAM" id="Phobius"/>
    </source>
</evidence>
<dbReference type="RefSeq" id="WP_148957636.1">
    <property type="nucleotide sequence ID" value="NZ_QSND01000002.1"/>
</dbReference>
<name>A0A5M8RWM4_9BACI</name>
<keyword evidence="1" id="KW-1133">Transmembrane helix</keyword>
<dbReference type="AlphaFoldDB" id="A0A5M8RWM4"/>
<keyword evidence="1" id="KW-0812">Transmembrane</keyword>
<reference evidence="2 3" key="1">
    <citation type="submission" date="2018-08" db="EMBL/GenBank/DDBJ databases">
        <title>Bacillus phenotypic plasticity.</title>
        <authorList>
            <person name="Hurtado E."/>
        </authorList>
    </citation>
    <scope>NUCLEOTIDE SEQUENCE [LARGE SCALE GENOMIC DNA]</scope>
    <source>
        <strain evidence="2 3">427</strain>
    </source>
</reference>
<dbReference type="EMBL" id="QSND01000002">
    <property type="protein sequence ID" value="KAA6451790.1"/>
    <property type="molecule type" value="Genomic_DNA"/>
</dbReference>
<proteinExistence type="predicted"/>
<accession>A0A5M8RWM4</accession>
<keyword evidence="1" id="KW-0472">Membrane</keyword>
<dbReference type="Proteomes" id="UP000324326">
    <property type="component" value="Unassembled WGS sequence"/>
</dbReference>
<feature type="transmembrane region" description="Helical" evidence="1">
    <location>
        <begin position="61"/>
        <end position="85"/>
    </location>
</feature>
<evidence type="ECO:0000313" key="3">
    <source>
        <dbReference type="Proteomes" id="UP000324326"/>
    </source>
</evidence>
<dbReference type="STRING" id="1925020.BTA30_21295"/>
<protein>
    <submittedName>
        <fullName evidence="2">Uncharacterized protein</fullName>
    </submittedName>
</protein>
<gene>
    <name evidence="2" type="ORF">DX927_13800</name>
</gene>
<organism evidence="2 3">
    <name type="scientific">Bacillus swezeyi</name>
    <dbReference type="NCBI Taxonomy" id="1925020"/>
    <lineage>
        <taxon>Bacteria</taxon>
        <taxon>Bacillati</taxon>
        <taxon>Bacillota</taxon>
        <taxon>Bacilli</taxon>
        <taxon>Bacillales</taxon>
        <taxon>Bacillaceae</taxon>
        <taxon>Bacillus</taxon>
    </lineage>
</organism>